<sequence>MLKRLNIYFESPRPIFQSYPSNADNYPLLCWAVHYYFWLAACILLTSSYKPFLPYSRHNGSYHTQFNSIQFNSSQSDPFFLIVTSFCHRIYILRREPPSTIRTLSICAVSFIPNAIWLMVFSTSQDDSKLVVEALRIARPTYSVDSYLVEGKNNLMFTRYLDVFSPTVILFIGTTCAPLFPAFLLFFALRRKA</sequence>
<keyword evidence="7" id="KW-1185">Reference proteome</keyword>
<keyword evidence="5" id="KW-0472">Membrane</keyword>
<evidence type="ECO:0000256" key="5">
    <source>
        <dbReference type="ARBA" id="ARBA00023136"/>
    </source>
</evidence>
<evidence type="ECO:0000256" key="4">
    <source>
        <dbReference type="ARBA" id="ARBA00022989"/>
    </source>
</evidence>
<keyword evidence="3" id="KW-0812">Transmembrane</keyword>
<comment type="similarity">
    <text evidence="2">Belongs to the nematode receptor-like protein srd family.</text>
</comment>
<dbReference type="AlphaFoldDB" id="A0A2A6CMZ3"/>
<dbReference type="PANTHER" id="PTHR22945:SF40">
    <property type="entry name" value="SERPENTINE RECEPTOR, CLASS D (DELTA)-RELATED"/>
    <property type="match status" value="1"/>
</dbReference>
<evidence type="ECO:0000256" key="2">
    <source>
        <dbReference type="ARBA" id="ARBA00009166"/>
    </source>
</evidence>
<protein>
    <submittedName>
        <fullName evidence="6">G protein-coupled receptor</fullName>
    </submittedName>
</protein>
<dbReference type="Proteomes" id="UP000005239">
    <property type="component" value="Unassembled WGS sequence"/>
</dbReference>
<reference evidence="6" key="2">
    <citation type="submission" date="2022-06" db="UniProtKB">
        <authorList>
            <consortium name="EnsemblMetazoa"/>
        </authorList>
    </citation>
    <scope>IDENTIFICATION</scope>
    <source>
        <strain evidence="6">PS312</strain>
    </source>
</reference>
<name>A0A2A6CMZ3_PRIPA</name>
<organism evidence="6 7">
    <name type="scientific">Pristionchus pacificus</name>
    <name type="common">Parasitic nematode worm</name>
    <dbReference type="NCBI Taxonomy" id="54126"/>
    <lineage>
        <taxon>Eukaryota</taxon>
        <taxon>Metazoa</taxon>
        <taxon>Ecdysozoa</taxon>
        <taxon>Nematoda</taxon>
        <taxon>Chromadorea</taxon>
        <taxon>Rhabditida</taxon>
        <taxon>Rhabditina</taxon>
        <taxon>Diplogasteromorpha</taxon>
        <taxon>Diplogasteroidea</taxon>
        <taxon>Neodiplogasteridae</taxon>
        <taxon>Pristionchus</taxon>
    </lineage>
</organism>
<dbReference type="GO" id="GO:0016020">
    <property type="term" value="C:membrane"/>
    <property type="evidence" value="ECO:0007669"/>
    <property type="project" value="UniProtKB-SubCell"/>
</dbReference>
<dbReference type="PANTHER" id="PTHR22945">
    <property type="entry name" value="SERPENTINE RECEPTOR, CLASS D DELTA"/>
    <property type="match status" value="1"/>
</dbReference>
<dbReference type="EnsemblMetazoa" id="PPA41188.1">
    <property type="protein sequence ID" value="PPA41188.1"/>
    <property type="gene ID" value="WBGene00279557"/>
</dbReference>
<comment type="subcellular location">
    <subcellularLocation>
        <location evidence="1">Membrane</location>
        <topology evidence="1">Multi-pass membrane protein</topology>
    </subcellularLocation>
</comment>
<accession>A0A2A6CMZ3</accession>
<accession>A0A8R1UXE7</accession>
<evidence type="ECO:0000256" key="3">
    <source>
        <dbReference type="ARBA" id="ARBA00022692"/>
    </source>
</evidence>
<evidence type="ECO:0000313" key="7">
    <source>
        <dbReference type="Proteomes" id="UP000005239"/>
    </source>
</evidence>
<evidence type="ECO:0000256" key="1">
    <source>
        <dbReference type="ARBA" id="ARBA00004141"/>
    </source>
</evidence>
<proteinExistence type="inferred from homology"/>
<dbReference type="InterPro" id="IPR019421">
    <property type="entry name" value="7TM_GPCR_serpentine_rcpt_Srd"/>
</dbReference>
<keyword evidence="4" id="KW-1133">Transmembrane helix</keyword>
<dbReference type="Pfam" id="PF10317">
    <property type="entry name" value="7TM_GPCR_Srd"/>
    <property type="match status" value="1"/>
</dbReference>
<dbReference type="InterPro" id="IPR050920">
    <property type="entry name" value="Nematode_rcpt-like_delta"/>
</dbReference>
<evidence type="ECO:0000313" key="6">
    <source>
        <dbReference type="EnsemblMetazoa" id="PPA41188.1"/>
    </source>
</evidence>
<reference evidence="7" key="1">
    <citation type="journal article" date="2008" name="Nat. Genet.">
        <title>The Pristionchus pacificus genome provides a unique perspective on nematode lifestyle and parasitism.</title>
        <authorList>
            <person name="Dieterich C."/>
            <person name="Clifton S.W."/>
            <person name="Schuster L.N."/>
            <person name="Chinwalla A."/>
            <person name="Delehaunty K."/>
            <person name="Dinkelacker I."/>
            <person name="Fulton L."/>
            <person name="Fulton R."/>
            <person name="Godfrey J."/>
            <person name="Minx P."/>
            <person name="Mitreva M."/>
            <person name="Roeseler W."/>
            <person name="Tian H."/>
            <person name="Witte H."/>
            <person name="Yang S.P."/>
            <person name="Wilson R.K."/>
            <person name="Sommer R.J."/>
        </authorList>
    </citation>
    <scope>NUCLEOTIDE SEQUENCE [LARGE SCALE GENOMIC DNA]</scope>
    <source>
        <strain evidence="7">PS312</strain>
    </source>
</reference>
<gene>
    <name evidence="6" type="primary">WBGene00279557</name>
</gene>